<dbReference type="CDD" id="cd08662">
    <property type="entry name" value="M13"/>
    <property type="match status" value="1"/>
</dbReference>
<evidence type="ECO:0000259" key="9">
    <source>
        <dbReference type="Pfam" id="PF01431"/>
    </source>
</evidence>
<comment type="similarity">
    <text evidence="2">Belongs to the peptidase M13 family.</text>
</comment>
<evidence type="ECO:0000256" key="3">
    <source>
        <dbReference type="ARBA" id="ARBA00022670"/>
    </source>
</evidence>
<organism evidence="11 12">
    <name type="scientific">Novosphingobium chloroacetimidivorans</name>
    <dbReference type="NCBI Taxonomy" id="1428314"/>
    <lineage>
        <taxon>Bacteria</taxon>
        <taxon>Pseudomonadati</taxon>
        <taxon>Pseudomonadota</taxon>
        <taxon>Alphaproteobacteria</taxon>
        <taxon>Sphingomonadales</taxon>
        <taxon>Sphingomonadaceae</taxon>
        <taxon>Novosphingobium</taxon>
    </lineage>
</organism>
<keyword evidence="12" id="KW-1185">Reference proteome</keyword>
<evidence type="ECO:0000256" key="8">
    <source>
        <dbReference type="SAM" id="SignalP"/>
    </source>
</evidence>
<dbReference type="EMBL" id="JACHLR010000006">
    <property type="protein sequence ID" value="MBB4858422.1"/>
    <property type="molecule type" value="Genomic_DNA"/>
</dbReference>
<keyword evidence="6" id="KW-0862">Zinc</keyword>
<evidence type="ECO:0000256" key="4">
    <source>
        <dbReference type="ARBA" id="ARBA00022723"/>
    </source>
</evidence>
<feature type="domain" description="Peptidase M13 C-terminal" evidence="9">
    <location>
        <begin position="507"/>
        <end position="710"/>
    </location>
</feature>
<dbReference type="PRINTS" id="PR00786">
    <property type="entry name" value="NEPRILYSIN"/>
</dbReference>
<accession>A0A7W7K8Y5</accession>
<keyword evidence="5 11" id="KW-0378">Hydrolase</keyword>
<comment type="caution">
    <text evidence="11">The sequence shown here is derived from an EMBL/GenBank/DDBJ whole genome shotgun (WGS) entry which is preliminary data.</text>
</comment>
<dbReference type="InterPro" id="IPR000718">
    <property type="entry name" value="Peptidase_M13"/>
</dbReference>
<dbReference type="Pfam" id="PF05649">
    <property type="entry name" value="Peptidase_M13_N"/>
    <property type="match status" value="1"/>
</dbReference>
<dbReference type="GO" id="GO:0004222">
    <property type="term" value="F:metalloendopeptidase activity"/>
    <property type="evidence" value="ECO:0007669"/>
    <property type="project" value="InterPro"/>
</dbReference>
<dbReference type="Pfam" id="PF01431">
    <property type="entry name" value="Peptidase_M13"/>
    <property type="match status" value="1"/>
</dbReference>
<dbReference type="Gene3D" id="3.40.390.10">
    <property type="entry name" value="Collagenase (Catalytic Domain)"/>
    <property type="match status" value="1"/>
</dbReference>
<dbReference type="InterPro" id="IPR042089">
    <property type="entry name" value="Peptidase_M13_dom_2"/>
</dbReference>
<evidence type="ECO:0000256" key="2">
    <source>
        <dbReference type="ARBA" id="ARBA00007357"/>
    </source>
</evidence>
<evidence type="ECO:0000256" key="7">
    <source>
        <dbReference type="ARBA" id="ARBA00023049"/>
    </source>
</evidence>
<evidence type="ECO:0000313" key="11">
    <source>
        <dbReference type="EMBL" id="MBB4858422.1"/>
    </source>
</evidence>
<feature type="domain" description="Peptidase M13 N-terminal" evidence="10">
    <location>
        <begin position="60"/>
        <end position="455"/>
    </location>
</feature>
<feature type="chain" id="PRO_5030694968" evidence="8">
    <location>
        <begin position="24"/>
        <end position="713"/>
    </location>
</feature>
<reference evidence="11 12" key="1">
    <citation type="submission" date="2020-08" db="EMBL/GenBank/DDBJ databases">
        <title>Functional genomics of gut bacteria from endangered species of beetles.</title>
        <authorList>
            <person name="Carlos-Shanley C."/>
        </authorList>
    </citation>
    <scope>NUCLEOTIDE SEQUENCE [LARGE SCALE GENOMIC DNA]</scope>
    <source>
        <strain evidence="11 12">S00245</strain>
    </source>
</reference>
<dbReference type="PANTHER" id="PTHR11733">
    <property type="entry name" value="ZINC METALLOPROTEASE FAMILY M13 NEPRILYSIN-RELATED"/>
    <property type="match status" value="1"/>
</dbReference>
<dbReference type="PROSITE" id="PS51885">
    <property type="entry name" value="NEPRILYSIN"/>
    <property type="match status" value="1"/>
</dbReference>
<dbReference type="InterPro" id="IPR008753">
    <property type="entry name" value="Peptidase_M13_N"/>
</dbReference>
<dbReference type="AlphaFoldDB" id="A0A7W7K8Y5"/>
<name>A0A7W7K8Y5_9SPHN</name>
<dbReference type="InterPro" id="IPR018497">
    <property type="entry name" value="Peptidase_M13_C"/>
</dbReference>
<dbReference type="RefSeq" id="WP_184244092.1">
    <property type="nucleotide sequence ID" value="NZ_JACHLR010000006.1"/>
</dbReference>
<proteinExistence type="inferred from homology"/>
<dbReference type="InterPro" id="IPR024079">
    <property type="entry name" value="MetalloPept_cat_dom_sf"/>
</dbReference>
<protein>
    <submittedName>
        <fullName evidence="11">Putative endopeptidase</fullName>
        <ecNumber evidence="11">3.4.24.-</ecNumber>
    </submittedName>
</protein>
<dbReference type="EC" id="3.4.24.-" evidence="11"/>
<keyword evidence="4" id="KW-0479">Metal-binding</keyword>
<dbReference type="Gene3D" id="1.10.1380.10">
    <property type="entry name" value="Neutral endopeptidase , domain2"/>
    <property type="match status" value="1"/>
</dbReference>
<evidence type="ECO:0000313" key="12">
    <source>
        <dbReference type="Proteomes" id="UP000555448"/>
    </source>
</evidence>
<keyword evidence="7" id="KW-0482">Metalloprotease</keyword>
<keyword evidence="8" id="KW-0732">Signal</keyword>
<evidence type="ECO:0000256" key="5">
    <source>
        <dbReference type="ARBA" id="ARBA00022801"/>
    </source>
</evidence>
<evidence type="ECO:0000259" key="10">
    <source>
        <dbReference type="Pfam" id="PF05649"/>
    </source>
</evidence>
<dbReference type="GO" id="GO:0005886">
    <property type="term" value="C:plasma membrane"/>
    <property type="evidence" value="ECO:0007669"/>
    <property type="project" value="TreeGrafter"/>
</dbReference>
<dbReference type="GO" id="GO:0046872">
    <property type="term" value="F:metal ion binding"/>
    <property type="evidence" value="ECO:0007669"/>
    <property type="project" value="UniProtKB-KW"/>
</dbReference>
<dbReference type="Proteomes" id="UP000555448">
    <property type="component" value="Unassembled WGS sequence"/>
</dbReference>
<dbReference type="GO" id="GO:0016485">
    <property type="term" value="P:protein processing"/>
    <property type="evidence" value="ECO:0007669"/>
    <property type="project" value="TreeGrafter"/>
</dbReference>
<dbReference type="SUPFAM" id="SSF55486">
    <property type="entry name" value="Metalloproteases ('zincins'), catalytic domain"/>
    <property type="match status" value="1"/>
</dbReference>
<evidence type="ECO:0000256" key="6">
    <source>
        <dbReference type="ARBA" id="ARBA00022833"/>
    </source>
</evidence>
<comment type="cofactor">
    <cofactor evidence="1">
        <name>Zn(2+)</name>
        <dbReference type="ChEBI" id="CHEBI:29105"/>
    </cofactor>
</comment>
<dbReference type="PANTHER" id="PTHR11733:SF167">
    <property type="entry name" value="FI17812P1-RELATED"/>
    <property type="match status" value="1"/>
</dbReference>
<gene>
    <name evidence="11" type="ORF">HNO88_001745</name>
</gene>
<sequence length="713" mass="78280">MPLRFTTLLAAASLAAVAISANAQTQTAASAQPDPAATQPETDWGAFGVQTKYFDPTVKPGDDFNQFVNGKWLRQTEIPADRARFGSFDILNNLSIARLREILDGLSATRQAPGSAEQRLANAYKAFTDTAAIDAKGMAPLKPYLAKIQAANTPTKLMSLFGQPGYASPINASMDPDEKQSGIYALYLSQGELGLPDRDYYLKDDAKSQEIRAKYLEYTTFLLGKLGYADAPGTAKAIVALETQLAQAKWDRAAQRNPELTYNKLSRQEAEALAAPGEMNAFFQALGVSPQYVVVSQMPPTADELKSAGIDAAKAQALFGGGVPATVKLVNTAPIKTWQAWLATRFVAGHAAVLPSDIDEANFAFYGKVLSGQPEQRPRWKRGISAVEGQIGELLGRIYAAKYYPPAQKAAMERLVGNLRKAMAANLQDLAWMGPATRKEAEAKLDAFTTKIGAPDEWKTYEGLAISPNDALGNAINAEAWHQQDQMRRLGKPVDRKEWLMLPQTINAYYNPPLNEIVFPAAILQPPFFNLSADPAVNYGAIGGVIGHEMGHGFDDQGSKYDGTGNLRDWWTAQDQANFKKLQDKLAAQYDALCPYDEGKTCVNGKLTMGENIGDLGGLSLAYRAYKLSLNGKPDKVIAGMTGDQRFFLGWAQVWRSKIREAQGRQYLIVDPHSPDQYRINGIVRNFDEWYKAFDVKPGDKLYLPPEQRVRIW</sequence>
<keyword evidence="3" id="KW-0645">Protease</keyword>
<evidence type="ECO:0000256" key="1">
    <source>
        <dbReference type="ARBA" id="ARBA00001947"/>
    </source>
</evidence>
<feature type="signal peptide" evidence="8">
    <location>
        <begin position="1"/>
        <end position="23"/>
    </location>
</feature>